<feature type="domain" description="EGF-like" evidence="10">
    <location>
        <begin position="1188"/>
        <end position="1224"/>
    </location>
</feature>
<dbReference type="InterPro" id="IPR002035">
    <property type="entry name" value="VWF_A"/>
</dbReference>
<feature type="disulfide bond" evidence="8">
    <location>
        <begin position="1214"/>
        <end position="1223"/>
    </location>
</feature>
<keyword evidence="3" id="KW-0272">Extracellular matrix</keyword>
<sequence>MIWKRLIFLLQLSFGYRTYSSPRYRYIRWVERPQTTEKSPIYRRNIRPTYRYPSNYYPHQHRSRDLSYSSYARKAEVPKPDVIKVEARDLQDISEQISAAVRTNACPSDVPIDILFLLDSSYMTTSTAYSQFKRLVAYMASTMMYSDSMVKMAVFQFDETQTERFISFHDYDEFSGFKTSLSEMKRKALGRKGRHASRRSQRHLRSLRRRFGRNSSKMEGDPFEGALDNVQKYGFSRSRGARAQAVKILIVMSGETPTYSSNALATKLRSFHDVNIFAVVVGEEDSGITDEFTGSASRILRVIKENRLVDELAQLQQLICRDFETCNTSSFQCLKKYNTGGYASSYITKCHRVNCEHGKCLTKPCHPTQFCKEKGSYDFECSNSSLEAQLTCEDLSCGNGVYVDECALEPCEYGYECINTAGSYECVDIDECAQAHCPDGFTCKNFKGDFKCYDINECDDNPCDENESCENTVGGFLCSFIDPCAKEPCEVGFECRVNEAGFECVDINECEKENICPSGYRCENFNGDYECIDIDECAHEIMACPVGYKCENSDGDFKCSFVDHCEENPCAAGLECSNTIDGSFKCSDIDECLNEPCDKGEECINLHGGYRCEDVDECKRECLSLSVVVIHPCESGFKCANLPGAYECIDIDECAEEINTCSKRQTCQNTEGSFECIEIDLCENAQCEAGYECVDYVDGFECLDINECVIDSPCDLGFTCKNTPGSYQCEDFDECAVFGEANICEIGFKCVNNVGNFSCVDVDECLEIGSCPVGFECYNKHGSYDCLDINECFEEPCDNGYACLNNEGSYTCVDVNECTAESCQAGTNCVNTLGSYECKDIDECENSPCEEGFYCSNSFGSFSCLDVDECATLSSPCDDFSNCVNTPGSFVCEEIQEEEKDEEEADSTSEALSTCDGANHKCSHTCILLSTSTIIVAPSTPIHIAAPNVYYRCDCPNGYELAQDGHTCLDIDECQIRKGGCSDYCFNTQGGYRCVCGEGEDLSSDMHTCVSKSRKNKNSGCKVECENGLCIDDVCKCSEGWKGNKCDQDIDECIQSPCNHGRCINTEGSFMCQCDKGFQFDYQIDNCVDVNECLSPKRNLCEQDCINKEGTYSCKCREDFVLSADGHSCVPLGICAENPCYNNGKCVIDKHSFHCECEKGFTGRLCHQQVQFELPDFLNIESESIRSEITACEDECRNGGKCMESSPNQHQCQCTDRYYGRSCEKLRSVPNVCKDQAFDIVFLIDGSIRIGRKNYNMVIDWIKSIVTQLNISQERSRIGLVQFSTKTEIEFDLARFNDKSNLLQGLEQSKNRFKNMGYNAYAGLRNSIDLFHGKNPRFLIMITAGRLYIHPRRLKEVLNAAEHSKVEVFAVKLGKMTNEAELMGLTKNDRSIFGIRHKSDFRKEGAAILTSICFKDDWRNKIIEED</sequence>
<dbReference type="SMART" id="SM00327">
    <property type="entry name" value="VWA"/>
    <property type="match status" value="2"/>
</dbReference>
<protein>
    <submittedName>
        <fullName evidence="12">Oidioi.mRNA.OKI2018_I69.XSR.g13575.t1.cds</fullName>
    </submittedName>
</protein>
<dbReference type="CDD" id="cd01450">
    <property type="entry name" value="vWFA_subfamily_ECM"/>
    <property type="match status" value="1"/>
</dbReference>
<dbReference type="Pfam" id="PF07645">
    <property type="entry name" value="EGF_CA"/>
    <property type="match status" value="15"/>
</dbReference>
<dbReference type="InterPro" id="IPR018097">
    <property type="entry name" value="EGF_Ca-bd_CS"/>
</dbReference>
<dbReference type="InterPro" id="IPR009030">
    <property type="entry name" value="Growth_fac_rcpt_cys_sf"/>
</dbReference>
<dbReference type="InterPro" id="IPR036465">
    <property type="entry name" value="vWFA_dom_sf"/>
</dbReference>
<dbReference type="InterPro" id="IPR049883">
    <property type="entry name" value="NOTCH1_EGF-like"/>
</dbReference>
<dbReference type="PROSITE" id="PS00022">
    <property type="entry name" value="EGF_1"/>
    <property type="match status" value="2"/>
</dbReference>
<dbReference type="InterPro" id="IPR026823">
    <property type="entry name" value="cEGF"/>
</dbReference>
<dbReference type="InterPro" id="IPR001881">
    <property type="entry name" value="EGF-like_Ca-bd_dom"/>
</dbReference>
<dbReference type="SUPFAM" id="SSF53300">
    <property type="entry name" value="vWA-like"/>
    <property type="match status" value="2"/>
</dbReference>
<comment type="subcellular location">
    <subcellularLocation>
        <location evidence="1">Secreted</location>
        <location evidence="1">Extracellular space</location>
        <location evidence="1">Extracellular matrix</location>
    </subcellularLocation>
</comment>
<dbReference type="PRINTS" id="PR00453">
    <property type="entry name" value="VWFADOMAIN"/>
</dbReference>
<feature type="disulfide bond" evidence="8">
    <location>
        <begin position="1053"/>
        <end position="1063"/>
    </location>
</feature>
<name>A0ABN7SB01_OIKDI</name>
<evidence type="ECO:0000313" key="12">
    <source>
        <dbReference type="EMBL" id="CAG5094459.1"/>
    </source>
</evidence>
<dbReference type="Gene3D" id="2.10.25.10">
    <property type="entry name" value="Laminin"/>
    <property type="match status" value="15"/>
</dbReference>
<evidence type="ECO:0000256" key="1">
    <source>
        <dbReference type="ARBA" id="ARBA00004498"/>
    </source>
</evidence>
<dbReference type="InterPro" id="IPR000152">
    <property type="entry name" value="EGF-type_Asp/Asn_hydroxyl_site"/>
</dbReference>
<dbReference type="CDD" id="cd00054">
    <property type="entry name" value="EGF_CA"/>
    <property type="match status" value="8"/>
</dbReference>
<dbReference type="PROSITE" id="PS50234">
    <property type="entry name" value="VWFA"/>
    <property type="match status" value="2"/>
</dbReference>
<feature type="disulfide bond" evidence="8">
    <location>
        <begin position="1157"/>
        <end position="1166"/>
    </location>
</feature>
<dbReference type="PANTHER" id="PTHR24050">
    <property type="entry name" value="PA14 DOMAIN-CONTAINING PROTEIN"/>
    <property type="match status" value="1"/>
</dbReference>
<dbReference type="InterPro" id="IPR000742">
    <property type="entry name" value="EGF"/>
</dbReference>
<comment type="caution">
    <text evidence="8">Lacks conserved residue(s) required for the propagation of feature annotation.</text>
</comment>
<dbReference type="PANTHER" id="PTHR24050:SF28">
    <property type="entry name" value="UROMODULIN-LIKE"/>
    <property type="match status" value="1"/>
</dbReference>
<evidence type="ECO:0000256" key="5">
    <source>
        <dbReference type="ARBA" id="ARBA00022729"/>
    </source>
</evidence>
<dbReference type="Pfam" id="PF00008">
    <property type="entry name" value="EGF"/>
    <property type="match status" value="1"/>
</dbReference>
<keyword evidence="5 9" id="KW-0732">Signal</keyword>
<dbReference type="InterPro" id="IPR052235">
    <property type="entry name" value="Nephronectin_domain"/>
</dbReference>
<dbReference type="SUPFAM" id="SSF57196">
    <property type="entry name" value="EGF/Laminin"/>
    <property type="match status" value="2"/>
</dbReference>
<evidence type="ECO:0000256" key="3">
    <source>
        <dbReference type="ARBA" id="ARBA00022530"/>
    </source>
</evidence>
<keyword evidence="4 8" id="KW-0245">EGF-like domain</keyword>
<evidence type="ECO:0000259" key="11">
    <source>
        <dbReference type="PROSITE" id="PS50234"/>
    </source>
</evidence>
<dbReference type="PROSITE" id="PS01187">
    <property type="entry name" value="EGF_CA"/>
    <property type="match status" value="6"/>
</dbReference>
<feature type="disulfide bond" evidence="8">
    <location>
        <begin position="1192"/>
        <end position="1202"/>
    </location>
</feature>
<feature type="domain" description="VWFA" evidence="11">
    <location>
        <begin position="113"/>
        <end position="323"/>
    </location>
</feature>
<evidence type="ECO:0000256" key="4">
    <source>
        <dbReference type="ARBA" id="ARBA00022536"/>
    </source>
</evidence>
<feature type="signal peptide" evidence="9">
    <location>
        <begin position="1"/>
        <end position="15"/>
    </location>
</feature>
<dbReference type="SMART" id="SM00179">
    <property type="entry name" value="EGF_CA"/>
    <property type="match status" value="14"/>
</dbReference>
<accession>A0ABN7SB01</accession>
<dbReference type="Gene3D" id="3.40.50.410">
    <property type="entry name" value="von Willebrand factor, type A domain"/>
    <property type="match status" value="2"/>
</dbReference>
<dbReference type="SMART" id="SM00181">
    <property type="entry name" value="EGF"/>
    <property type="match status" value="10"/>
</dbReference>
<dbReference type="Pfam" id="PF00092">
    <property type="entry name" value="VWA"/>
    <property type="match status" value="2"/>
</dbReference>
<dbReference type="Proteomes" id="UP001158576">
    <property type="component" value="Chromosome XSR"/>
</dbReference>
<gene>
    <name evidence="12" type="ORF">OKIOD_LOCUS5133</name>
</gene>
<evidence type="ECO:0000256" key="8">
    <source>
        <dbReference type="PROSITE-ProRule" id="PRU00076"/>
    </source>
</evidence>
<proteinExistence type="inferred from homology"/>
<comment type="similarity">
    <text evidence="2">Belongs to the fibulin family.</text>
</comment>
<reference evidence="12 13" key="1">
    <citation type="submission" date="2021-04" db="EMBL/GenBank/DDBJ databases">
        <authorList>
            <person name="Bliznina A."/>
        </authorList>
    </citation>
    <scope>NUCLEOTIDE SEQUENCE [LARGE SCALE GENOMIC DNA]</scope>
</reference>
<feature type="domain" description="EGF-like" evidence="10">
    <location>
        <begin position="1131"/>
        <end position="1167"/>
    </location>
</feature>
<feature type="domain" description="EGF-like" evidence="10">
    <location>
        <begin position="1049"/>
        <end position="1088"/>
    </location>
</feature>
<organism evidence="12 13">
    <name type="scientific">Oikopleura dioica</name>
    <name type="common">Tunicate</name>
    <dbReference type="NCBI Taxonomy" id="34765"/>
    <lineage>
        <taxon>Eukaryota</taxon>
        <taxon>Metazoa</taxon>
        <taxon>Chordata</taxon>
        <taxon>Tunicata</taxon>
        <taxon>Appendicularia</taxon>
        <taxon>Copelata</taxon>
        <taxon>Oikopleuridae</taxon>
        <taxon>Oikopleura</taxon>
    </lineage>
</organism>
<keyword evidence="6" id="KW-0677">Repeat</keyword>
<keyword evidence="7 8" id="KW-1015">Disulfide bond</keyword>
<evidence type="ECO:0000256" key="2">
    <source>
        <dbReference type="ARBA" id="ARBA00006127"/>
    </source>
</evidence>
<dbReference type="PROSITE" id="PS00010">
    <property type="entry name" value="ASX_HYDROXYL"/>
    <property type="match status" value="1"/>
</dbReference>
<dbReference type="Pfam" id="PF12662">
    <property type="entry name" value="cEGF"/>
    <property type="match status" value="1"/>
</dbReference>
<dbReference type="PROSITE" id="PS50026">
    <property type="entry name" value="EGF_3"/>
    <property type="match status" value="3"/>
</dbReference>
<evidence type="ECO:0000256" key="7">
    <source>
        <dbReference type="ARBA" id="ARBA00023157"/>
    </source>
</evidence>
<feature type="domain" description="VWFA" evidence="11">
    <location>
        <begin position="1239"/>
        <end position="1412"/>
    </location>
</feature>
<evidence type="ECO:0000256" key="6">
    <source>
        <dbReference type="ARBA" id="ARBA00022737"/>
    </source>
</evidence>
<evidence type="ECO:0000313" key="13">
    <source>
        <dbReference type="Proteomes" id="UP001158576"/>
    </source>
</evidence>
<dbReference type="SUPFAM" id="SSF57184">
    <property type="entry name" value="Growth factor receptor domain"/>
    <property type="match status" value="1"/>
</dbReference>
<dbReference type="EMBL" id="OU015569">
    <property type="protein sequence ID" value="CAG5094459.1"/>
    <property type="molecule type" value="Genomic_DNA"/>
</dbReference>
<keyword evidence="3" id="KW-0964">Secreted</keyword>
<feature type="chain" id="PRO_5045904382" evidence="9">
    <location>
        <begin position="16"/>
        <end position="1426"/>
    </location>
</feature>
<dbReference type="PROSITE" id="PS01186">
    <property type="entry name" value="EGF_2"/>
    <property type="match status" value="2"/>
</dbReference>
<evidence type="ECO:0000256" key="9">
    <source>
        <dbReference type="SAM" id="SignalP"/>
    </source>
</evidence>
<evidence type="ECO:0000259" key="10">
    <source>
        <dbReference type="PROSITE" id="PS50026"/>
    </source>
</evidence>
<keyword evidence="13" id="KW-1185">Reference proteome</keyword>